<dbReference type="InterPro" id="IPR048342">
    <property type="entry name" value="DUF1285_C"/>
</dbReference>
<dbReference type="EMBL" id="QYRN01000003">
    <property type="protein sequence ID" value="RIY02207.1"/>
    <property type="molecule type" value="Genomic_DNA"/>
</dbReference>
<dbReference type="AlphaFoldDB" id="A0A3A1WNV1"/>
<evidence type="ECO:0000313" key="4">
    <source>
        <dbReference type="Proteomes" id="UP000265750"/>
    </source>
</evidence>
<dbReference type="OrthoDB" id="3078366at2"/>
<dbReference type="InterPro" id="IPR023361">
    <property type="entry name" value="DUF1285_beta_roll_sf"/>
</dbReference>
<dbReference type="Gene3D" id="2.30.270.10">
    <property type="entry name" value="duf1285 protein"/>
    <property type="match status" value="1"/>
</dbReference>
<organism evidence="3 4">
    <name type="scientific">Aureimonas flava</name>
    <dbReference type="NCBI Taxonomy" id="2320271"/>
    <lineage>
        <taxon>Bacteria</taxon>
        <taxon>Pseudomonadati</taxon>
        <taxon>Pseudomonadota</taxon>
        <taxon>Alphaproteobacteria</taxon>
        <taxon>Hyphomicrobiales</taxon>
        <taxon>Aurantimonadaceae</taxon>
        <taxon>Aureimonas</taxon>
    </lineage>
</organism>
<reference evidence="4" key="1">
    <citation type="submission" date="2018-09" db="EMBL/GenBank/DDBJ databases">
        <authorList>
            <person name="Tuo L."/>
        </authorList>
    </citation>
    <scope>NUCLEOTIDE SEQUENCE [LARGE SCALE GENOMIC DNA]</scope>
    <source>
        <strain evidence="4">M2BS4Y-1</strain>
    </source>
</reference>
<proteinExistence type="predicted"/>
<dbReference type="Proteomes" id="UP000265750">
    <property type="component" value="Unassembled WGS sequence"/>
</dbReference>
<protein>
    <submittedName>
        <fullName evidence="3">DUF1285 domain-containing protein</fullName>
    </submittedName>
</protein>
<comment type="caution">
    <text evidence="3">The sequence shown here is derived from an EMBL/GenBank/DDBJ whole genome shotgun (WGS) entry which is preliminary data.</text>
</comment>
<dbReference type="PIRSF" id="PIRSF029557">
    <property type="entry name" value="UCP029557"/>
    <property type="match status" value="1"/>
</dbReference>
<evidence type="ECO:0000259" key="2">
    <source>
        <dbReference type="Pfam" id="PF21028"/>
    </source>
</evidence>
<sequence length="195" mass="20865">MSQPPDDPSATAFPGDVSLEALVSRAERAGLSAPPVERWDPAHCGTIDMAIDAEGRWFHEGRPIDRPALARLFSSVLRREPDGGFVLVTPAEKLPIRVADAPFVAVEMSADAGRLSFRTNMGDVVEADTAHPLRFEADADGAFRPYVLVRGGLEARLTRALAFDLAQRVEERGGEAGIASGAAWFPVPLPHGADV</sequence>
<dbReference type="Pfam" id="PF21028">
    <property type="entry name" value="DUF1285_C"/>
    <property type="match status" value="1"/>
</dbReference>
<feature type="domain" description="DUF1285" evidence="1">
    <location>
        <begin position="34"/>
        <end position="101"/>
    </location>
</feature>
<gene>
    <name evidence="3" type="ORF">D3218_07375</name>
</gene>
<dbReference type="InterPro" id="IPR010707">
    <property type="entry name" value="DUF1285"/>
</dbReference>
<keyword evidence="4" id="KW-1185">Reference proteome</keyword>
<evidence type="ECO:0000259" key="1">
    <source>
        <dbReference type="Pfam" id="PF06938"/>
    </source>
</evidence>
<dbReference type="Gene3D" id="3.10.540.10">
    <property type="entry name" value="duf1285 like domain"/>
    <property type="match status" value="1"/>
</dbReference>
<name>A0A3A1WNV1_9HYPH</name>
<evidence type="ECO:0000313" key="3">
    <source>
        <dbReference type="EMBL" id="RIY02207.1"/>
    </source>
</evidence>
<dbReference type="Pfam" id="PF06938">
    <property type="entry name" value="DUF1285_N"/>
    <property type="match status" value="1"/>
</dbReference>
<accession>A0A3A1WNV1</accession>
<feature type="domain" description="DUF1285" evidence="2">
    <location>
        <begin position="102"/>
        <end position="186"/>
    </location>
</feature>
<dbReference type="InterPro" id="IPR048341">
    <property type="entry name" value="DUF1285_N"/>
</dbReference>